<dbReference type="Pfam" id="PF05936">
    <property type="entry name" value="T6SS_VasE"/>
    <property type="match status" value="1"/>
</dbReference>
<dbReference type="NCBIfam" id="TIGR03353">
    <property type="entry name" value="VI_chp_4"/>
    <property type="match status" value="1"/>
</dbReference>
<accession>A0ABY4AIR1</accession>
<sequence length="462" mass="51997">MNIKQSIYWHQGLFLQPQHFQQLEMHQRFIREPLVRMINPFAWGIERLEMAESALANRMAEVRALRLILPDQTYLEYPGNLVIAARSFDKIWTDPELPLNVYLAIRRFSVSQANVTVVDSMPQAADVRTRFASLSNPAEVSDLYSGEGQALVPTITHVARLVFESELAGLDDHDVVALARLTLEGDQVRVASQHVPPAVCLSSSAFLGNVVKDIRDDMLGRLRQLEEYKSPRGVNAEDLDANFLMMMQAVQVLNRHVPALTHLLEVRAIHPWHVYGQLRQCVGELSTFSHRFDVYGRLLDRDDGLPAYDHESLGVCFVKAREIISQLLAEIAVGPEFHVALSLQGDVYTGTIPSDYLGSRHRFYLILQSEGMKDVDVRDLLGVARLAASAVMSDLIDHALPGLDLMELPGPPQGLPRRSDARYFRIEQMSEGWEQIEQGGEIAFYWPQAPEGLRVIVVATRS</sequence>
<name>A0ABY4AIR1_9BURK</name>
<dbReference type="EMBL" id="CP063982">
    <property type="protein sequence ID" value="UOD50064.1"/>
    <property type="molecule type" value="Genomic_DNA"/>
</dbReference>
<proteinExistence type="predicted"/>
<reference evidence="1 2" key="1">
    <citation type="submission" date="2020-11" db="EMBL/GenBank/DDBJ databases">
        <title>Algicoccus daihaiensis sp.nov., isolated from Daihai Lake in Inner Mongolia.</title>
        <authorList>
            <person name="Kai J."/>
        </authorList>
    </citation>
    <scope>NUCLEOTIDE SEQUENCE [LARGE SCALE GENOMIC DNA]</scope>
    <source>
        <strain evidence="2">f23</strain>
    </source>
</reference>
<dbReference type="PANTHER" id="PTHR35566">
    <property type="entry name" value="BLR3599 PROTEIN"/>
    <property type="match status" value="1"/>
</dbReference>
<dbReference type="RefSeq" id="WP_243478461.1">
    <property type="nucleotide sequence ID" value="NZ_CP063982.1"/>
</dbReference>
<evidence type="ECO:0000313" key="2">
    <source>
        <dbReference type="Proteomes" id="UP000831607"/>
    </source>
</evidence>
<dbReference type="InterPro" id="IPR010263">
    <property type="entry name" value="T6SS_TssK"/>
</dbReference>
<dbReference type="PANTHER" id="PTHR35566:SF1">
    <property type="entry name" value="TYPE VI SECRETION SYSTEM BASEPLATE COMPONENT TSSK1"/>
    <property type="match status" value="1"/>
</dbReference>
<evidence type="ECO:0000313" key="1">
    <source>
        <dbReference type="EMBL" id="UOD50064.1"/>
    </source>
</evidence>
<dbReference type="Proteomes" id="UP000831607">
    <property type="component" value="Chromosome"/>
</dbReference>
<organism evidence="1 2">
    <name type="scientific">Orrella daihaiensis</name>
    <dbReference type="NCBI Taxonomy" id="2782176"/>
    <lineage>
        <taxon>Bacteria</taxon>
        <taxon>Pseudomonadati</taxon>
        <taxon>Pseudomonadota</taxon>
        <taxon>Betaproteobacteria</taxon>
        <taxon>Burkholderiales</taxon>
        <taxon>Alcaligenaceae</taxon>
        <taxon>Orrella</taxon>
    </lineage>
</organism>
<gene>
    <name evidence="1" type="primary">tssK</name>
    <name evidence="1" type="ORF">DHf2319_11580</name>
</gene>
<protein>
    <submittedName>
        <fullName evidence="1">Type VI secretion system baseplate subunit TssK</fullName>
    </submittedName>
</protein>
<keyword evidence="2" id="KW-1185">Reference proteome</keyword>